<evidence type="ECO:0000259" key="2">
    <source>
        <dbReference type="PROSITE" id="PS50883"/>
    </source>
</evidence>
<dbReference type="InterPro" id="IPR000160">
    <property type="entry name" value="GGDEF_dom"/>
</dbReference>
<dbReference type="InterPro" id="IPR050706">
    <property type="entry name" value="Cyclic-di-GMP_PDE-like"/>
</dbReference>
<dbReference type="PANTHER" id="PTHR33121">
    <property type="entry name" value="CYCLIC DI-GMP PHOSPHODIESTERASE PDEF"/>
    <property type="match status" value="1"/>
</dbReference>
<dbReference type="Gene3D" id="3.30.70.270">
    <property type="match status" value="1"/>
</dbReference>
<dbReference type="EMBL" id="AWWI01000117">
    <property type="protein sequence ID" value="PIL18962.1"/>
    <property type="molecule type" value="Genomic_DNA"/>
</dbReference>
<dbReference type="GO" id="GO:0071111">
    <property type="term" value="F:cyclic-guanylate-specific phosphodiesterase activity"/>
    <property type="evidence" value="ECO:0007669"/>
    <property type="project" value="InterPro"/>
</dbReference>
<accession>A0A2G8RBQ4</accession>
<keyword evidence="1" id="KW-0812">Transmembrane</keyword>
<proteinExistence type="predicted"/>
<dbReference type="PROSITE" id="PS50887">
    <property type="entry name" value="GGDEF"/>
    <property type="match status" value="1"/>
</dbReference>
<dbReference type="InterPro" id="IPR035919">
    <property type="entry name" value="EAL_sf"/>
</dbReference>
<feature type="transmembrane region" description="Helical" evidence="1">
    <location>
        <begin position="15"/>
        <end position="34"/>
    </location>
</feature>
<feature type="transmembrane region" description="Helical" evidence="1">
    <location>
        <begin position="40"/>
        <end position="60"/>
    </location>
</feature>
<organism evidence="4 5">
    <name type="scientific">Puniceibacterium antarcticum</name>
    <dbReference type="NCBI Taxonomy" id="1206336"/>
    <lineage>
        <taxon>Bacteria</taxon>
        <taxon>Pseudomonadati</taxon>
        <taxon>Pseudomonadota</taxon>
        <taxon>Alphaproteobacteria</taxon>
        <taxon>Rhodobacterales</taxon>
        <taxon>Paracoccaceae</taxon>
        <taxon>Puniceibacterium</taxon>
    </lineage>
</organism>
<dbReference type="InterPro" id="IPR001633">
    <property type="entry name" value="EAL_dom"/>
</dbReference>
<dbReference type="PANTHER" id="PTHR33121:SF70">
    <property type="entry name" value="SIGNALING PROTEIN YKOW"/>
    <property type="match status" value="1"/>
</dbReference>
<comment type="caution">
    <text evidence="4">The sequence shown here is derived from an EMBL/GenBank/DDBJ whole genome shotgun (WGS) entry which is preliminary data.</text>
</comment>
<evidence type="ECO:0000259" key="3">
    <source>
        <dbReference type="PROSITE" id="PS50887"/>
    </source>
</evidence>
<name>A0A2G8RBQ4_9RHOB</name>
<dbReference type="Pfam" id="PF00990">
    <property type="entry name" value="GGDEF"/>
    <property type="match status" value="1"/>
</dbReference>
<evidence type="ECO:0000313" key="5">
    <source>
        <dbReference type="Proteomes" id="UP000231259"/>
    </source>
</evidence>
<dbReference type="SUPFAM" id="SSF141868">
    <property type="entry name" value="EAL domain-like"/>
    <property type="match status" value="1"/>
</dbReference>
<evidence type="ECO:0000313" key="4">
    <source>
        <dbReference type="EMBL" id="PIL18962.1"/>
    </source>
</evidence>
<evidence type="ECO:0008006" key="6">
    <source>
        <dbReference type="Google" id="ProtNLM"/>
    </source>
</evidence>
<gene>
    <name evidence="4" type="ORF">P775_16995</name>
</gene>
<feature type="domain" description="EAL" evidence="2">
    <location>
        <begin position="242"/>
        <end position="497"/>
    </location>
</feature>
<keyword evidence="5" id="KW-1185">Reference proteome</keyword>
<dbReference type="OrthoDB" id="9814202at2"/>
<dbReference type="SUPFAM" id="SSF55073">
    <property type="entry name" value="Nucleotide cyclase"/>
    <property type="match status" value="1"/>
</dbReference>
<keyword evidence="1" id="KW-0472">Membrane</keyword>
<keyword evidence="1" id="KW-1133">Transmembrane helix</keyword>
<dbReference type="Pfam" id="PF00563">
    <property type="entry name" value="EAL"/>
    <property type="match status" value="1"/>
</dbReference>
<dbReference type="SMART" id="SM00052">
    <property type="entry name" value="EAL"/>
    <property type="match status" value="1"/>
</dbReference>
<dbReference type="Gene3D" id="3.20.20.450">
    <property type="entry name" value="EAL domain"/>
    <property type="match status" value="1"/>
</dbReference>
<dbReference type="AlphaFoldDB" id="A0A2G8RBQ4"/>
<sequence length="511" mass="55876">MTSRLKRLKILLRNALRGAHVLAFLPALVLGSFWLGGEDLLLFVALGVPVVFALAGGFELPASMDAFLSRPTDLTDSQGAIVLADTALIRARAESMSTACILIDIDGIEALEARFGDSAAQATRDLVLSRLRALLRRDDLIVRIGDARLMVLLAPELRLDLETLLQISGRIQGAVEEPALIEETTQYLTAAIGFCSSTRLSDNAPGEDLFAAAGAALNEALANGPSAIRAWTDSIRAARTARRSLRSEAARALENGQIQPWYQPQLCTSTGRVSGVEALARWVHPERGVIAPQQFLITLEEDGRMQRLGEVMLSHALTELRGWDLAGIKVPRVSINFSTSELRNPKLVETLKWEIDRHELTPQRLGIEVLETVIAETTDGIIVRNIADLSKLGCFIDLDDFGTGHASINSLRRFAINRLKIDRSFVTRIDRDEGQRRMIAAILSMADRLGLETLGEGVESVGEHALLAQLGCDQVQGFGIARPMPAEKLSTWIKIHNARIADTPRLGRRSN</sequence>
<protein>
    <recommendedName>
        <fullName evidence="6">EAL domain-containing protein</fullName>
    </recommendedName>
</protein>
<reference evidence="4 5" key="1">
    <citation type="submission" date="2013-09" db="EMBL/GenBank/DDBJ databases">
        <title>Genome sequencing of Phaeobacter antarcticus sp. nov. SM1211.</title>
        <authorList>
            <person name="Zhang X.-Y."/>
            <person name="Liu C."/>
            <person name="Chen X.-L."/>
            <person name="Xie B.-B."/>
            <person name="Qin Q.-L."/>
            <person name="Rong J.-C."/>
            <person name="Zhang Y.-Z."/>
        </authorList>
    </citation>
    <scope>NUCLEOTIDE SEQUENCE [LARGE SCALE GENOMIC DNA]</scope>
    <source>
        <strain evidence="4 5">SM1211</strain>
    </source>
</reference>
<dbReference type="Proteomes" id="UP000231259">
    <property type="component" value="Unassembled WGS sequence"/>
</dbReference>
<feature type="domain" description="GGDEF" evidence="3">
    <location>
        <begin position="96"/>
        <end position="233"/>
    </location>
</feature>
<dbReference type="PROSITE" id="PS50883">
    <property type="entry name" value="EAL"/>
    <property type="match status" value="1"/>
</dbReference>
<evidence type="ECO:0000256" key="1">
    <source>
        <dbReference type="SAM" id="Phobius"/>
    </source>
</evidence>
<dbReference type="CDD" id="cd01948">
    <property type="entry name" value="EAL"/>
    <property type="match status" value="1"/>
</dbReference>
<dbReference type="InterPro" id="IPR043128">
    <property type="entry name" value="Rev_trsase/Diguanyl_cyclase"/>
</dbReference>
<dbReference type="SMART" id="SM00267">
    <property type="entry name" value="GGDEF"/>
    <property type="match status" value="1"/>
</dbReference>
<dbReference type="InterPro" id="IPR029787">
    <property type="entry name" value="Nucleotide_cyclase"/>
</dbReference>